<dbReference type="EMBL" id="BPLR01017497">
    <property type="protein sequence ID" value="GIY92097.1"/>
    <property type="molecule type" value="Genomic_DNA"/>
</dbReference>
<evidence type="ECO:0000313" key="2">
    <source>
        <dbReference type="Proteomes" id="UP001054945"/>
    </source>
</evidence>
<name>A0AAV4XA90_CAEEX</name>
<proteinExistence type="predicted"/>
<reference evidence="1 2" key="1">
    <citation type="submission" date="2021-06" db="EMBL/GenBank/DDBJ databases">
        <title>Caerostris extrusa draft genome.</title>
        <authorList>
            <person name="Kono N."/>
            <person name="Arakawa K."/>
        </authorList>
    </citation>
    <scope>NUCLEOTIDE SEQUENCE [LARGE SCALE GENOMIC DNA]</scope>
</reference>
<sequence>MSLESYESLVLIGNNGWYLKIQTFSTPFGNPNDKTYHPKNLECILGVNTEGIFRVSNPFLLVPKTNLSSIWPLTILPSTMISLD</sequence>
<organism evidence="1 2">
    <name type="scientific">Caerostris extrusa</name>
    <name type="common">Bark spider</name>
    <name type="synonym">Caerostris bankana</name>
    <dbReference type="NCBI Taxonomy" id="172846"/>
    <lineage>
        <taxon>Eukaryota</taxon>
        <taxon>Metazoa</taxon>
        <taxon>Ecdysozoa</taxon>
        <taxon>Arthropoda</taxon>
        <taxon>Chelicerata</taxon>
        <taxon>Arachnida</taxon>
        <taxon>Araneae</taxon>
        <taxon>Araneomorphae</taxon>
        <taxon>Entelegynae</taxon>
        <taxon>Araneoidea</taxon>
        <taxon>Araneidae</taxon>
        <taxon>Caerostris</taxon>
    </lineage>
</organism>
<dbReference type="AlphaFoldDB" id="A0AAV4XA90"/>
<protein>
    <submittedName>
        <fullName evidence="1">Uncharacterized protein</fullName>
    </submittedName>
</protein>
<gene>
    <name evidence="1" type="ORF">CEXT_541791</name>
</gene>
<keyword evidence="2" id="KW-1185">Reference proteome</keyword>
<comment type="caution">
    <text evidence="1">The sequence shown here is derived from an EMBL/GenBank/DDBJ whole genome shotgun (WGS) entry which is preliminary data.</text>
</comment>
<dbReference type="Proteomes" id="UP001054945">
    <property type="component" value="Unassembled WGS sequence"/>
</dbReference>
<accession>A0AAV4XA90</accession>
<evidence type="ECO:0000313" key="1">
    <source>
        <dbReference type="EMBL" id="GIY92097.1"/>
    </source>
</evidence>